<dbReference type="Pfam" id="PF00230">
    <property type="entry name" value="MIP"/>
    <property type="match status" value="1"/>
</dbReference>
<evidence type="ECO:0000256" key="3">
    <source>
        <dbReference type="ARBA" id="ARBA00022692"/>
    </source>
</evidence>
<feature type="transmembrane region" description="Helical" evidence="8">
    <location>
        <begin position="82"/>
        <end position="104"/>
    </location>
</feature>
<feature type="transmembrane region" description="Helical" evidence="8">
    <location>
        <begin position="40"/>
        <end position="59"/>
    </location>
</feature>
<dbReference type="PRINTS" id="PR00783">
    <property type="entry name" value="MINTRINSICP"/>
</dbReference>
<comment type="similarity">
    <text evidence="2 6">Belongs to the MIP/aquaporin (TC 1.A.8) family.</text>
</comment>
<sequence>LNNNTTPGQALVVEIILTFQLAACIFASTDNRRNGVGSPALSIGLSVTVGHLVGIYFTGCSMNPARSFGPAVVTRRFSPAHWVFWVGPILGACLASLLYFYILVPYCMNLSDRMAIVKGTYEPEDEWEEQREERKKSMELSPP</sequence>
<name>A0A7K8Y8A2_9PASS</name>
<dbReference type="GO" id="GO:0015670">
    <property type="term" value="P:carbon dioxide transport"/>
    <property type="evidence" value="ECO:0007669"/>
    <property type="project" value="TreeGrafter"/>
</dbReference>
<evidence type="ECO:0000256" key="2">
    <source>
        <dbReference type="ARBA" id="ARBA00006175"/>
    </source>
</evidence>
<feature type="non-terminal residue" evidence="9">
    <location>
        <position position="143"/>
    </location>
</feature>
<evidence type="ECO:0000256" key="7">
    <source>
        <dbReference type="SAM" id="MobiDB-lite"/>
    </source>
</evidence>
<evidence type="ECO:0000313" key="9">
    <source>
        <dbReference type="EMBL" id="NXF99765.1"/>
    </source>
</evidence>
<organism evidence="9 10">
    <name type="scientific">Sakesphorus luctuosus</name>
    <dbReference type="NCBI Taxonomy" id="419690"/>
    <lineage>
        <taxon>Eukaryota</taxon>
        <taxon>Metazoa</taxon>
        <taxon>Chordata</taxon>
        <taxon>Craniata</taxon>
        <taxon>Vertebrata</taxon>
        <taxon>Euteleostomi</taxon>
        <taxon>Archelosauria</taxon>
        <taxon>Archosauria</taxon>
        <taxon>Dinosauria</taxon>
        <taxon>Saurischia</taxon>
        <taxon>Theropoda</taxon>
        <taxon>Coelurosauria</taxon>
        <taxon>Aves</taxon>
        <taxon>Neognathae</taxon>
        <taxon>Neoaves</taxon>
        <taxon>Telluraves</taxon>
        <taxon>Australaves</taxon>
        <taxon>Passeriformes</taxon>
        <taxon>Thamnophilidae</taxon>
        <taxon>Sakesphorus</taxon>
    </lineage>
</organism>
<dbReference type="Gene3D" id="1.20.1080.10">
    <property type="entry name" value="Glycerol uptake facilitator protein"/>
    <property type="match status" value="1"/>
</dbReference>
<dbReference type="InterPro" id="IPR000425">
    <property type="entry name" value="MIP"/>
</dbReference>
<evidence type="ECO:0000256" key="4">
    <source>
        <dbReference type="ARBA" id="ARBA00022989"/>
    </source>
</evidence>
<comment type="subcellular location">
    <subcellularLocation>
        <location evidence="1">Membrane</location>
        <topology evidence="1">Multi-pass membrane protein</topology>
    </subcellularLocation>
</comment>
<keyword evidence="5 8" id="KW-0472">Membrane</keyword>
<dbReference type="Proteomes" id="UP000558958">
    <property type="component" value="Unassembled WGS sequence"/>
</dbReference>
<evidence type="ECO:0000256" key="6">
    <source>
        <dbReference type="RuleBase" id="RU000477"/>
    </source>
</evidence>
<reference evidence="9 10" key="1">
    <citation type="submission" date="2019-09" db="EMBL/GenBank/DDBJ databases">
        <title>Bird 10,000 Genomes (B10K) Project - Family phase.</title>
        <authorList>
            <person name="Zhang G."/>
        </authorList>
    </citation>
    <scope>NUCLEOTIDE SEQUENCE [LARGE SCALE GENOMIC DNA]</scope>
    <source>
        <strain evidence="9">B10K-DU-001-06</strain>
        <tissue evidence="9">Muscle</tissue>
    </source>
</reference>
<evidence type="ECO:0000256" key="8">
    <source>
        <dbReference type="SAM" id="Phobius"/>
    </source>
</evidence>
<accession>A0A7K8Y8A2</accession>
<keyword evidence="10" id="KW-1185">Reference proteome</keyword>
<dbReference type="PANTHER" id="PTHR19139">
    <property type="entry name" value="AQUAPORIN TRANSPORTER"/>
    <property type="match status" value="1"/>
</dbReference>
<dbReference type="GO" id="GO:0016324">
    <property type="term" value="C:apical plasma membrane"/>
    <property type="evidence" value="ECO:0007669"/>
    <property type="project" value="TreeGrafter"/>
</dbReference>
<dbReference type="SUPFAM" id="SSF81338">
    <property type="entry name" value="Aquaporin-like"/>
    <property type="match status" value="1"/>
</dbReference>
<dbReference type="InterPro" id="IPR023271">
    <property type="entry name" value="Aquaporin-like"/>
</dbReference>
<feature type="transmembrane region" description="Helical" evidence="8">
    <location>
        <begin position="6"/>
        <end position="28"/>
    </location>
</feature>
<dbReference type="GO" id="GO:0015250">
    <property type="term" value="F:water channel activity"/>
    <property type="evidence" value="ECO:0007669"/>
    <property type="project" value="TreeGrafter"/>
</dbReference>
<keyword evidence="3 6" id="KW-0812">Transmembrane</keyword>
<comment type="caution">
    <text evidence="9">The sequence shown here is derived from an EMBL/GenBank/DDBJ whole genome shotgun (WGS) entry which is preliminary data.</text>
</comment>
<feature type="compositionally biased region" description="Basic and acidic residues" evidence="7">
    <location>
        <begin position="131"/>
        <end position="143"/>
    </location>
</feature>
<keyword evidence="6" id="KW-0813">Transport</keyword>
<evidence type="ECO:0000256" key="1">
    <source>
        <dbReference type="ARBA" id="ARBA00004141"/>
    </source>
</evidence>
<dbReference type="EMBL" id="VWZD01001079">
    <property type="protein sequence ID" value="NXF99765.1"/>
    <property type="molecule type" value="Genomic_DNA"/>
</dbReference>
<protein>
    <submittedName>
        <fullName evidence="9">AQP5 protein</fullName>
    </submittedName>
</protein>
<gene>
    <name evidence="9" type="primary">Aqp5</name>
    <name evidence="9" type="ORF">SAKLUC_R10369</name>
</gene>
<dbReference type="PANTHER" id="PTHR19139:SF38">
    <property type="entry name" value="AQUAPORIN-5"/>
    <property type="match status" value="1"/>
</dbReference>
<evidence type="ECO:0000256" key="5">
    <source>
        <dbReference type="ARBA" id="ARBA00023136"/>
    </source>
</evidence>
<feature type="non-terminal residue" evidence="9">
    <location>
        <position position="1"/>
    </location>
</feature>
<keyword evidence="4 8" id="KW-1133">Transmembrane helix</keyword>
<dbReference type="AlphaFoldDB" id="A0A7K8Y8A2"/>
<dbReference type="InterPro" id="IPR034294">
    <property type="entry name" value="Aquaporin_transptr"/>
</dbReference>
<feature type="region of interest" description="Disordered" evidence="7">
    <location>
        <begin position="123"/>
        <end position="143"/>
    </location>
</feature>
<proteinExistence type="inferred from homology"/>
<evidence type="ECO:0000313" key="10">
    <source>
        <dbReference type="Proteomes" id="UP000558958"/>
    </source>
</evidence>